<dbReference type="Gene3D" id="1.10.630.10">
    <property type="entry name" value="Cytochrome P450"/>
    <property type="match status" value="1"/>
</dbReference>
<keyword evidence="2" id="KW-0349">Heme</keyword>
<dbReference type="RefSeq" id="WP_376732294.1">
    <property type="nucleotide sequence ID" value="NZ_JAYMRP010000008.1"/>
</dbReference>
<proteinExistence type="inferred from homology"/>
<keyword evidence="2" id="KW-0408">Iron</keyword>
<dbReference type="PANTHER" id="PTHR46696:SF6">
    <property type="entry name" value="P450, PUTATIVE (EUROFUNG)-RELATED"/>
    <property type="match status" value="1"/>
</dbReference>
<comment type="caution">
    <text evidence="4">The sequence shown here is derived from an EMBL/GenBank/DDBJ whole genome shotgun (WGS) entry which is preliminary data.</text>
</comment>
<dbReference type="PRINTS" id="PR00359">
    <property type="entry name" value="BP450"/>
</dbReference>
<dbReference type="InterPro" id="IPR001128">
    <property type="entry name" value="Cyt_P450"/>
</dbReference>
<dbReference type="SUPFAM" id="SSF48264">
    <property type="entry name" value="Cytochrome P450"/>
    <property type="match status" value="1"/>
</dbReference>
<evidence type="ECO:0000313" key="4">
    <source>
        <dbReference type="EMBL" id="MFB8773448.1"/>
    </source>
</evidence>
<dbReference type="PRINTS" id="PR00385">
    <property type="entry name" value="P450"/>
</dbReference>
<dbReference type="PANTHER" id="PTHR46696">
    <property type="entry name" value="P450, PUTATIVE (EUROFUNG)-RELATED"/>
    <property type="match status" value="1"/>
</dbReference>
<dbReference type="InterPro" id="IPR017972">
    <property type="entry name" value="Cyt_P450_CS"/>
</dbReference>
<evidence type="ECO:0000313" key="5">
    <source>
        <dbReference type="Proteomes" id="UP001585080"/>
    </source>
</evidence>
<dbReference type="InterPro" id="IPR002397">
    <property type="entry name" value="Cyt_P450_B"/>
</dbReference>
<keyword evidence="2" id="KW-0479">Metal-binding</keyword>
<feature type="region of interest" description="Disordered" evidence="3">
    <location>
        <begin position="1"/>
        <end position="41"/>
    </location>
</feature>
<comment type="similarity">
    <text evidence="1 2">Belongs to the cytochrome P450 family.</text>
</comment>
<organism evidence="4 5">
    <name type="scientific">Streptomyces broussonetiae</name>
    <dbReference type="NCBI Taxonomy" id="2686304"/>
    <lineage>
        <taxon>Bacteria</taxon>
        <taxon>Bacillati</taxon>
        <taxon>Actinomycetota</taxon>
        <taxon>Actinomycetes</taxon>
        <taxon>Kitasatosporales</taxon>
        <taxon>Streptomycetaceae</taxon>
        <taxon>Streptomyces</taxon>
    </lineage>
</organism>
<dbReference type="EMBL" id="JAYMRP010000008">
    <property type="protein sequence ID" value="MFB8773448.1"/>
    <property type="molecule type" value="Genomic_DNA"/>
</dbReference>
<name>A0ABV5E9N8_9ACTN</name>
<accession>A0ABV5E9N8</accession>
<dbReference type="CDD" id="cd11030">
    <property type="entry name" value="CYP105-like"/>
    <property type="match status" value="1"/>
</dbReference>
<dbReference type="Pfam" id="PF00067">
    <property type="entry name" value="p450"/>
    <property type="match status" value="1"/>
</dbReference>
<gene>
    <name evidence="4" type="ORF">VSS16_12005</name>
</gene>
<dbReference type="Proteomes" id="UP001585080">
    <property type="component" value="Unassembled WGS sequence"/>
</dbReference>
<keyword evidence="5" id="KW-1185">Reference proteome</keyword>
<keyword evidence="2" id="KW-0560">Oxidoreductase</keyword>
<dbReference type="PROSITE" id="PS00086">
    <property type="entry name" value="CYTOCHROME_P450"/>
    <property type="match status" value="1"/>
</dbReference>
<evidence type="ECO:0000256" key="2">
    <source>
        <dbReference type="RuleBase" id="RU000461"/>
    </source>
</evidence>
<dbReference type="InterPro" id="IPR036396">
    <property type="entry name" value="Cyt_P450_sf"/>
</dbReference>
<reference evidence="4 5" key="1">
    <citation type="submission" date="2024-01" db="EMBL/GenBank/DDBJ databases">
        <title>Genome mining of biosynthetic gene clusters to explore secondary metabolites of Streptomyces sp.</title>
        <authorList>
            <person name="Baig A."/>
            <person name="Ajitkumar Shintre N."/>
            <person name="Kumar H."/>
            <person name="Anbarasu A."/>
            <person name="Ramaiah S."/>
        </authorList>
    </citation>
    <scope>NUCLEOTIDE SEQUENCE [LARGE SCALE GENOMIC DNA]</scope>
    <source>
        <strain evidence="4 5">A57</strain>
    </source>
</reference>
<evidence type="ECO:0000256" key="1">
    <source>
        <dbReference type="ARBA" id="ARBA00010617"/>
    </source>
</evidence>
<evidence type="ECO:0000256" key="3">
    <source>
        <dbReference type="SAM" id="MobiDB-lite"/>
    </source>
</evidence>
<sequence>MARQLCSDGRWMMNEAAPQQKRTAPTAPTYPMARTSPVDPPPALAELRSGRAASRVTLWDGSEVWLVTSHSGVRAVLGDRRFTAVTSAPGFPMLTRTSALVRANPKSASFIRMDDPDHSRLRSMLTRDFLARRAEELRPAVRELLDGILAQLVAGERPVDLVAGLAIPVPSRVITLLFGAGDDRREFIESRSAVLIDRGYTPDQVAAARDELDGYLRELVEDRLADPGGDLISRLVLDQVRPGNLTVGELVPMCRLLLVAGHGTTTSQASLSMLSLVTDPKLADALTEDPALLPKAVEELLRFHSIVQNGLARAAVADVQLDDVLIRAGEGVVLSLSAGNRDERVFPDPDRIDPHRDARRHLAFGHGMHQCLGQWLARVELEEILAAVLRWMPGAKLAVPFEELDFRHEVSSYGLGALPVTW</sequence>
<protein>
    <submittedName>
        <fullName evidence="4">Cytochrome P450</fullName>
    </submittedName>
</protein>
<keyword evidence="2" id="KW-0503">Monooxygenase</keyword>